<name>A0A139HWR8_9PEZI</name>
<dbReference type="EMBL" id="LFZN01000004">
    <property type="protein sequence ID" value="KXT06920.1"/>
    <property type="molecule type" value="Genomic_DNA"/>
</dbReference>
<feature type="chain" id="PRO_5007806895" evidence="1">
    <location>
        <begin position="23"/>
        <end position="189"/>
    </location>
</feature>
<keyword evidence="3" id="KW-1185">Reference proteome</keyword>
<organism evidence="2 3">
    <name type="scientific">Pseudocercospora eumusae</name>
    <dbReference type="NCBI Taxonomy" id="321146"/>
    <lineage>
        <taxon>Eukaryota</taxon>
        <taxon>Fungi</taxon>
        <taxon>Dikarya</taxon>
        <taxon>Ascomycota</taxon>
        <taxon>Pezizomycotina</taxon>
        <taxon>Dothideomycetes</taxon>
        <taxon>Dothideomycetidae</taxon>
        <taxon>Mycosphaerellales</taxon>
        <taxon>Mycosphaerellaceae</taxon>
        <taxon>Pseudocercospora</taxon>
    </lineage>
</organism>
<evidence type="ECO:0000313" key="2">
    <source>
        <dbReference type="EMBL" id="KXT06920.1"/>
    </source>
</evidence>
<keyword evidence="1" id="KW-0732">Signal</keyword>
<evidence type="ECO:0000256" key="1">
    <source>
        <dbReference type="SAM" id="SignalP"/>
    </source>
</evidence>
<comment type="caution">
    <text evidence="2">The sequence shown here is derived from an EMBL/GenBank/DDBJ whole genome shotgun (WGS) entry which is preliminary data.</text>
</comment>
<sequence length="189" mass="20926">MHSLTSLLALTLTLTLTPLSYSLDIQVFSGTRCTGASWSYSNLPAHYCLQTPPGIYSSSEMSAEFTNIEPGTIVYAYDGSEGNGACDYKNVRTHFTSTGPMNFWQCYTSFRYAAFAWDDYDPNVGKNVEVEREAQGVKGPEFITLVDGTQIEVDGMGDDDRIELWELAVNGLAKEELPANFVAFVREPE</sequence>
<gene>
    <name evidence="2" type="ORF">AC578_7290</name>
</gene>
<reference evidence="2 3" key="1">
    <citation type="submission" date="2015-07" db="EMBL/GenBank/DDBJ databases">
        <title>Comparative genomics of the Sigatoka disease complex on banana suggests a link between parallel evolutionary changes in Pseudocercospora fijiensis and Pseudocercospora eumusae and increased virulence on the banana host.</title>
        <authorList>
            <person name="Chang T.-C."/>
            <person name="Salvucci A."/>
            <person name="Crous P.W."/>
            <person name="Stergiopoulos I."/>
        </authorList>
    </citation>
    <scope>NUCLEOTIDE SEQUENCE [LARGE SCALE GENOMIC DNA]</scope>
    <source>
        <strain evidence="2 3">CBS 114824</strain>
    </source>
</reference>
<dbReference type="Proteomes" id="UP000070133">
    <property type="component" value="Unassembled WGS sequence"/>
</dbReference>
<accession>A0A139HWR8</accession>
<dbReference type="AlphaFoldDB" id="A0A139HWR8"/>
<proteinExistence type="predicted"/>
<feature type="signal peptide" evidence="1">
    <location>
        <begin position="1"/>
        <end position="22"/>
    </location>
</feature>
<evidence type="ECO:0000313" key="3">
    <source>
        <dbReference type="Proteomes" id="UP000070133"/>
    </source>
</evidence>
<protein>
    <submittedName>
        <fullName evidence="2">Uncharacterized protein</fullName>
    </submittedName>
</protein>
<dbReference type="OrthoDB" id="10383134at2759"/>